<dbReference type="InterPro" id="IPR053186">
    <property type="entry name" value="QDO-related"/>
</dbReference>
<evidence type="ECO:0000313" key="7">
    <source>
        <dbReference type="Proteomes" id="UP000545507"/>
    </source>
</evidence>
<comment type="cofactor">
    <cofactor evidence="2">
        <name>Fe cation</name>
        <dbReference type="ChEBI" id="CHEBI:24875"/>
    </cofactor>
    <text evidence="2">Binds 1 Fe cation per subunit.</text>
</comment>
<reference evidence="6 7" key="1">
    <citation type="submission" date="2019-09" db="EMBL/GenBank/DDBJ databases">
        <title>Hydrogenophaga aromatica sp. nov., isolated from a para-xylene-degrading enrichment culture.</title>
        <authorList>
            <person name="Tancsics A."/>
            <person name="Banerjee S."/>
        </authorList>
    </citation>
    <scope>NUCLEOTIDE SEQUENCE [LARGE SCALE GENOMIC DNA]</scope>
    <source>
        <strain evidence="6 7">D2P1</strain>
    </source>
</reference>
<keyword evidence="2" id="KW-0479">Metal-binding</keyword>
<comment type="caution">
    <text evidence="6">The sequence shown here is derived from an EMBL/GenBank/DDBJ whole genome shotgun (WGS) entry which is preliminary data.</text>
</comment>
<evidence type="ECO:0000256" key="1">
    <source>
        <dbReference type="ARBA" id="ARBA00008416"/>
    </source>
</evidence>
<keyword evidence="2" id="KW-0408">Iron</keyword>
<dbReference type="AlphaFoldDB" id="A0A7Y8GYN7"/>
<organism evidence="6 7">
    <name type="scientific">Hydrogenophaga aromaticivorans</name>
    <dbReference type="NCBI Taxonomy" id="2610898"/>
    <lineage>
        <taxon>Bacteria</taxon>
        <taxon>Pseudomonadati</taxon>
        <taxon>Pseudomonadota</taxon>
        <taxon>Betaproteobacteria</taxon>
        <taxon>Burkholderiales</taxon>
        <taxon>Comamonadaceae</taxon>
        <taxon>Hydrogenophaga</taxon>
    </lineage>
</organism>
<dbReference type="CDD" id="cd02909">
    <property type="entry name" value="cupin_pirin_N"/>
    <property type="match status" value="1"/>
</dbReference>
<feature type="domain" description="Pirin N-terminal" evidence="4">
    <location>
        <begin position="22"/>
        <end position="127"/>
    </location>
</feature>
<sequence length="296" mass="31678">MKSVSHIQRNPHGHWVGDGFPVRSIFSYDDNPRAFSPFLLLDFGGPTTFDPTTKRRGVGAHPHRGFETVTIVYDGEVSHRDSTGAGGTIGPGDVQWMTAASGIVHEEFHSEAFGRSGGPFQMVQLWVNLPARDKMAPPGYQGITAAQTPTVDLPDGAGTARLIAGSLLDAQGPARTFTPMQVWDVQIKAGHTVTLPAPEGHTVTLPAPEGHTTVPLVLKGRVKTQDGAEATDAEMIVYERAGEGVTLTAVTDTTLLWLAGEPIDEPVVGYGPFVMNSEAEIHQAFSDFQSGRMGRL</sequence>
<proteinExistence type="inferred from homology"/>
<dbReference type="SUPFAM" id="SSF51182">
    <property type="entry name" value="RmlC-like cupins"/>
    <property type="match status" value="1"/>
</dbReference>
<protein>
    <submittedName>
        <fullName evidence="6">Pirin family protein</fullName>
    </submittedName>
</protein>
<evidence type="ECO:0000313" key="6">
    <source>
        <dbReference type="EMBL" id="NWF46599.1"/>
    </source>
</evidence>
<dbReference type="PANTHER" id="PTHR43594">
    <property type="entry name" value="QUERCETIN 2,3-DIOXYGENASE"/>
    <property type="match status" value="1"/>
</dbReference>
<dbReference type="Pfam" id="PF02678">
    <property type="entry name" value="Pirin"/>
    <property type="match status" value="1"/>
</dbReference>
<comment type="similarity">
    <text evidence="1 3">Belongs to the pirin family.</text>
</comment>
<keyword evidence="7" id="KW-1185">Reference proteome</keyword>
<dbReference type="Gene3D" id="2.60.120.10">
    <property type="entry name" value="Jelly Rolls"/>
    <property type="match status" value="2"/>
</dbReference>
<dbReference type="Pfam" id="PF05726">
    <property type="entry name" value="Pirin_C"/>
    <property type="match status" value="1"/>
</dbReference>
<dbReference type="InterPro" id="IPR014710">
    <property type="entry name" value="RmlC-like_jellyroll"/>
</dbReference>
<evidence type="ECO:0000256" key="2">
    <source>
        <dbReference type="PIRSR" id="PIRSR006232-1"/>
    </source>
</evidence>
<dbReference type="InterPro" id="IPR003829">
    <property type="entry name" value="Pirin_N_dom"/>
</dbReference>
<dbReference type="RefSeq" id="WP_177136505.1">
    <property type="nucleotide sequence ID" value="NZ_VYGV01000015.1"/>
</dbReference>
<dbReference type="CDD" id="cd02247">
    <property type="entry name" value="cupin_pirin_C"/>
    <property type="match status" value="1"/>
</dbReference>
<dbReference type="PANTHER" id="PTHR43594:SF1">
    <property type="entry name" value="QUERCETIN 2,3-DIOXYGENASE PA2418-RELATED"/>
    <property type="match status" value="1"/>
</dbReference>
<dbReference type="InterPro" id="IPR008778">
    <property type="entry name" value="Pirin_C_dom"/>
</dbReference>
<evidence type="ECO:0000259" key="5">
    <source>
        <dbReference type="Pfam" id="PF05726"/>
    </source>
</evidence>
<dbReference type="InterPro" id="IPR011051">
    <property type="entry name" value="RmlC_Cupin_sf"/>
</dbReference>
<evidence type="ECO:0000259" key="4">
    <source>
        <dbReference type="Pfam" id="PF02678"/>
    </source>
</evidence>
<feature type="domain" description="Pirin C-terminal" evidence="5">
    <location>
        <begin position="198"/>
        <end position="294"/>
    </location>
</feature>
<gene>
    <name evidence="6" type="ORF">F3K02_15270</name>
</gene>
<accession>A0A7Y8GYN7</accession>
<dbReference type="EMBL" id="VYGV01000015">
    <property type="protein sequence ID" value="NWF46599.1"/>
    <property type="molecule type" value="Genomic_DNA"/>
</dbReference>
<dbReference type="PIRSF" id="PIRSF006232">
    <property type="entry name" value="Pirin"/>
    <property type="match status" value="1"/>
</dbReference>
<feature type="binding site" evidence="2">
    <location>
        <position position="105"/>
    </location>
    <ligand>
        <name>Fe cation</name>
        <dbReference type="ChEBI" id="CHEBI:24875"/>
    </ligand>
</feature>
<feature type="binding site" evidence="2">
    <location>
        <position position="63"/>
    </location>
    <ligand>
        <name>Fe cation</name>
        <dbReference type="ChEBI" id="CHEBI:24875"/>
    </ligand>
</feature>
<name>A0A7Y8GYN7_9BURK</name>
<feature type="binding site" evidence="2">
    <location>
        <position position="61"/>
    </location>
    <ligand>
        <name>Fe cation</name>
        <dbReference type="ChEBI" id="CHEBI:24875"/>
    </ligand>
</feature>
<dbReference type="InterPro" id="IPR012093">
    <property type="entry name" value="Pirin"/>
</dbReference>
<feature type="binding site" evidence="2">
    <location>
        <position position="107"/>
    </location>
    <ligand>
        <name>Fe cation</name>
        <dbReference type="ChEBI" id="CHEBI:24875"/>
    </ligand>
</feature>
<evidence type="ECO:0000256" key="3">
    <source>
        <dbReference type="RuleBase" id="RU003457"/>
    </source>
</evidence>
<dbReference type="GO" id="GO:0046872">
    <property type="term" value="F:metal ion binding"/>
    <property type="evidence" value="ECO:0007669"/>
    <property type="project" value="UniProtKB-KW"/>
</dbReference>
<dbReference type="Proteomes" id="UP000545507">
    <property type="component" value="Unassembled WGS sequence"/>
</dbReference>